<sequence length="537" mass="58163">MRVLLFLGFLTIAGSAASQEIWDIWSTTWDRSKLFADVSPSKAISFTSPGSTGAANIVVDDSTTYQTVFGYGASLTDSSALVLSNMKSKNSVNYWKLLNILFDATDGANAAGFTYLRVPLGASDFSATLYNYDNDKDTSLANFDINNAPSYVYSVIQDIRSVNSLLKVHILPWSPPGWMKDSGTMDGGNLTTSLENTYALYLLKSLQGFQSKGIPIDSISIQNEPQNNNPTYPTCTMPVSVHAAVGKALRPLMDANGFTGTKLIGYEHNWNDAGEYPVQLMQQAGSVFDGVAFHCYEGTVSQIDTFHSAYPQKDIYMTECAGEFGSDWWSDIKWKSDNLVIGGMAHNAKSSLEWNIAGQPDGGPKLPGTTSCGGTGCRPVATVTSSGTYTLNQEFYTMAQASKAILPKDAGGPFGQRIGVTVEGSLDWTLVVGAYQTERVKSTDQTRYSLVVLNWYDNSTGTWNPQSVAATIAFRGQQAKYTFPVGLTTLWWFAAPGSLRSSDDTLAEQAPGLQVPAVVPVLVPILAWAKSLARKFL</sequence>
<name>A0A166R826_9AGAM</name>
<protein>
    <submittedName>
        <fullName evidence="7">Glycoside hydrolase family 30 protein</fullName>
    </submittedName>
</protein>
<dbReference type="PANTHER" id="PTHR11069:SF23">
    <property type="entry name" value="LYSOSOMAL ACID GLUCOSYLCERAMIDASE"/>
    <property type="match status" value="1"/>
</dbReference>
<dbReference type="InterPro" id="IPR001139">
    <property type="entry name" value="Glyco_hydro_30"/>
</dbReference>
<proteinExistence type="inferred from homology"/>
<dbReference type="STRING" id="436010.A0A166R826"/>
<evidence type="ECO:0000256" key="5">
    <source>
        <dbReference type="SAM" id="SignalP"/>
    </source>
</evidence>
<dbReference type="OrthoDB" id="2160638at2759"/>
<keyword evidence="2 5" id="KW-0732">Signal</keyword>
<dbReference type="Gene3D" id="2.60.40.1180">
    <property type="entry name" value="Golgi alpha-mannosidase II"/>
    <property type="match status" value="1"/>
</dbReference>
<dbReference type="AlphaFoldDB" id="A0A166R826"/>
<evidence type="ECO:0000313" key="7">
    <source>
        <dbReference type="EMBL" id="KZP28005.1"/>
    </source>
</evidence>
<dbReference type="InterPro" id="IPR013780">
    <property type="entry name" value="Glyco_hydro_b"/>
</dbReference>
<feature type="signal peptide" evidence="5">
    <location>
        <begin position="1"/>
        <end position="18"/>
    </location>
</feature>
<feature type="domain" description="Glycosyl hydrolase family 30 TIM-barrel" evidence="6">
    <location>
        <begin position="69"/>
        <end position="366"/>
    </location>
</feature>
<dbReference type="GO" id="GO:0016020">
    <property type="term" value="C:membrane"/>
    <property type="evidence" value="ECO:0007669"/>
    <property type="project" value="GOC"/>
</dbReference>
<dbReference type="InterPro" id="IPR017853">
    <property type="entry name" value="GH"/>
</dbReference>
<dbReference type="Proteomes" id="UP000076532">
    <property type="component" value="Unassembled WGS sequence"/>
</dbReference>
<accession>A0A166R826</accession>
<feature type="chain" id="PRO_5007879016" evidence="5">
    <location>
        <begin position="19"/>
        <end position="537"/>
    </location>
</feature>
<evidence type="ECO:0000259" key="6">
    <source>
        <dbReference type="Pfam" id="PF02055"/>
    </source>
</evidence>
<evidence type="ECO:0000256" key="3">
    <source>
        <dbReference type="ARBA" id="ARBA00022801"/>
    </source>
</evidence>
<evidence type="ECO:0000256" key="4">
    <source>
        <dbReference type="RuleBase" id="RU361188"/>
    </source>
</evidence>
<keyword evidence="3 4" id="KW-0378">Hydrolase</keyword>
<dbReference type="SUPFAM" id="SSF51445">
    <property type="entry name" value="(Trans)glycosidases"/>
    <property type="match status" value="1"/>
</dbReference>
<comment type="similarity">
    <text evidence="1 4">Belongs to the glycosyl hydrolase 30 family.</text>
</comment>
<dbReference type="InterPro" id="IPR033453">
    <property type="entry name" value="Glyco_hydro_30_TIM-barrel"/>
</dbReference>
<dbReference type="PANTHER" id="PTHR11069">
    <property type="entry name" value="GLUCOSYLCERAMIDASE"/>
    <property type="match status" value="1"/>
</dbReference>
<evidence type="ECO:0000256" key="1">
    <source>
        <dbReference type="ARBA" id="ARBA00005382"/>
    </source>
</evidence>
<dbReference type="Gene3D" id="3.20.20.80">
    <property type="entry name" value="Glycosidases"/>
    <property type="match status" value="1"/>
</dbReference>
<reference evidence="7 8" key="1">
    <citation type="journal article" date="2016" name="Mol. Biol. Evol.">
        <title>Comparative Genomics of Early-Diverging Mushroom-Forming Fungi Provides Insights into the Origins of Lignocellulose Decay Capabilities.</title>
        <authorList>
            <person name="Nagy L.G."/>
            <person name="Riley R."/>
            <person name="Tritt A."/>
            <person name="Adam C."/>
            <person name="Daum C."/>
            <person name="Floudas D."/>
            <person name="Sun H."/>
            <person name="Yadav J.S."/>
            <person name="Pangilinan J."/>
            <person name="Larsson K.H."/>
            <person name="Matsuura K."/>
            <person name="Barry K."/>
            <person name="Labutti K."/>
            <person name="Kuo R."/>
            <person name="Ohm R.A."/>
            <person name="Bhattacharya S.S."/>
            <person name="Shirouzu T."/>
            <person name="Yoshinaga Y."/>
            <person name="Martin F.M."/>
            <person name="Grigoriev I.V."/>
            <person name="Hibbett D.S."/>
        </authorList>
    </citation>
    <scope>NUCLEOTIDE SEQUENCE [LARGE SCALE GENOMIC DNA]</scope>
    <source>
        <strain evidence="7 8">CBS 109695</strain>
    </source>
</reference>
<evidence type="ECO:0000256" key="2">
    <source>
        <dbReference type="ARBA" id="ARBA00022729"/>
    </source>
</evidence>
<dbReference type="EMBL" id="KV417506">
    <property type="protein sequence ID" value="KZP28005.1"/>
    <property type="molecule type" value="Genomic_DNA"/>
</dbReference>
<evidence type="ECO:0000313" key="8">
    <source>
        <dbReference type="Proteomes" id="UP000076532"/>
    </source>
</evidence>
<organism evidence="7 8">
    <name type="scientific">Athelia psychrophila</name>
    <dbReference type="NCBI Taxonomy" id="1759441"/>
    <lineage>
        <taxon>Eukaryota</taxon>
        <taxon>Fungi</taxon>
        <taxon>Dikarya</taxon>
        <taxon>Basidiomycota</taxon>
        <taxon>Agaricomycotina</taxon>
        <taxon>Agaricomycetes</taxon>
        <taxon>Agaricomycetidae</taxon>
        <taxon>Atheliales</taxon>
        <taxon>Atheliaceae</taxon>
        <taxon>Athelia</taxon>
    </lineage>
</organism>
<dbReference type="GO" id="GO:0006680">
    <property type="term" value="P:glucosylceramide catabolic process"/>
    <property type="evidence" value="ECO:0007669"/>
    <property type="project" value="TreeGrafter"/>
</dbReference>
<keyword evidence="8" id="KW-1185">Reference proteome</keyword>
<dbReference type="GO" id="GO:0004348">
    <property type="term" value="F:glucosylceramidase activity"/>
    <property type="evidence" value="ECO:0007669"/>
    <property type="project" value="InterPro"/>
</dbReference>
<keyword evidence="4" id="KW-0326">Glycosidase</keyword>
<dbReference type="Pfam" id="PF02055">
    <property type="entry name" value="Glyco_hydro_30"/>
    <property type="match status" value="1"/>
</dbReference>
<gene>
    <name evidence="7" type="ORF">FIBSPDRAFT_780530</name>
</gene>